<feature type="transmembrane region" description="Helical" evidence="1">
    <location>
        <begin position="257"/>
        <end position="274"/>
    </location>
</feature>
<dbReference type="Proteomes" id="UP000067626">
    <property type="component" value="Chromosome"/>
</dbReference>
<protein>
    <submittedName>
        <fullName evidence="2">Uncharacterized protein</fullName>
    </submittedName>
</protein>
<sequence length="460" mass="49690">MNEARQLRCPACGSPVPLRDVNAAAVACPACRATITIPDALRHALSSHGASAVAGFAAVRAEAASAATERATKAEQERRGNQMYVIYAVAMVALMILSYAFSYARVPNWLGTLIFTPVMLLLIFAMLWYPMSGAGKGTPAPIVSPVAAPLTCPGCGGPHTIQAADPAAPCRHCGTAVVPTSQHLAHASATAMAVVLRERMARYREERRHLLRYRWSYNVPPTTVQRWAPVVGGGVFSLLMLPLAVTSLTGAAEGRKNIGMFVVLTCGGALFAYFSHQQNQNDVRTEHAVSSIAHELMTARSGQGLPNPSGWLDAWWAAPLEGHLYPCGAHYRVIALQPLGYQVLLVLNLRHVGMHKGFQPTVQLMLSAWIPGITDRSLEELGTVDLLRRSPTHVKLVDAIEMAGFRVEPSTGGLLCFPSDETMHALRSQPEKLHVLPYVLDALTLLATYLGAQRYTQPLP</sequence>
<gene>
    <name evidence="2" type="ORF">CMC5_038540</name>
</gene>
<evidence type="ECO:0000256" key="1">
    <source>
        <dbReference type="SAM" id="Phobius"/>
    </source>
</evidence>
<dbReference type="STRING" id="52.CMC5_038540"/>
<keyword evidence="1" id="KW-1133">Transmembrane helix</keyword>
<proteinExistence type="predicted"/>
<dbReference type="KEGG" id="ccro:CMC5_038540"/>
<name>A0A0K1EFR1_CHOCO</name>
<evidence type="ECO:0000313" key="3">
    <source>
        <dbReference type="Proteomes" id="UP000067626"/>
    </source>
</evidence>
<feature type="transmembrane region" description="Helical" evidence="1">
    <location>
        <begin position="84"/>
        <end position="103"/>
    </location>
</feature>
<keyword evidence="1" id="KW-0472">Membrane</keyword>
<dbReference type="EMBL" id="CP012159">
    <property type="protein sequence ID" value="AKT39705.1"/>
    <property type="molecule type" value="Genomic_DNA"/>
</dbReference>
<evidence type="ECO:0000313" key="2">
    <source>
        <dbReference type="EMBL" id="AKT39705.1"/>
    </source>
</evidence>
<feature type="transmembrane region" description="Helical" evidence="1">
    <location>
        <begin position="109"/>
        <end position="129"/>
    </location>
</feature>
<keyword evidence="3" id="KW-1185">Reference proteome</keyword>
<accession>A0A0K1EFR1</accession>
<organism evidence="2 3">
    <name type="scientific">Chondromyces crocatus</name>
    <dbReference type="NCBI Taxonomy" id="52"/>
    <lineage>
        <taxon>Bacteria</taxon>
        <taxon>Pseudomonadati</taxon>
        <taxon>Myxococcota</taxon>
        <taxon>Polyangia</taxon>
        <taxon>Polyangiales</taxon>
        <taxon>Polyangiaceae</taxon>
        <taxon>Chondromyces</taxon>
    </lineage>
</organism>
<feature type="transmembrane region" description="Helical" evidence="1">
    <location>
        <begin position="227"/>
        <end position="245"/>
    </location>
</feature>
<keyword evidence="1" id="KW-0812">Transmembrane</keyword>
<reference evidence="2 3" key="1">
    <citation type="submission" date="2015-07" db="EMBL/GenBank/DDBJ databases">
        <title>Genome analysis of myxobacterium Chondromyces crocatus Cm c5 reveals a high potential for natural compound synthesis and the genetic basis for the loss of fruiting body formation.</title>
        <authorList>
            <person name="Zaburannyi N."/>
            <person name="Bunk B."/>
            <person name="Maier J."/>
            <person name="Overmann J."/>
            <person name="Mueller R."/>
        </authorList>
    </citation>
    <scope>NUCLEOTIDE SEQUENCE [LARGE SCALE GENOMIC DNA]</scope>
    <source>
        <strain evidence="2 3">Cm c5</strain>
    </source>
</reference>
<dbReference type="AlphaFoldDB" id="A0A0K1EFR1"/>